<feature type="region of interest" description="Disordered" evidence="1">
    <location>
        <begin position="22"/>
        <end position="47"/>
    </location>
</feature>
<gene>
    <name evidence="2" type="ORF">AVEN_106621_1</name>
</gene>
<comment type="caution">
    <text evidence="2">The sequence shown here is derived from an EMBL/GenBank/DDBJ whole genome shotgun (WGS) entry which is preliminary data.</text>
</comment>
<proteinExistence type="predicted"/>
<dbReference type="EMBL" id="BGPR01002379">
    <property type="protein sequence ID" value="GBM72484.1"/>
    <property type="molecule type" value="Genomic_DNA"/>
</dbReference>
<protein>
    <submittedName>
        <fullName evidence="2">Uncharacterized protein</fullName>
    </submittedName>
</protein>
<evidence type="ECO:0000313" key="2">
    <source>
        <dbReference type="EMBL" id="GBM72484.1"/>
    </source>
</evidence>
<evidence type="ECO:0000313" key="3">
    <source>
        <dbReference type="Proteomes" id="UP000499080"/>
    </source>
</evidence>
<accession>A0A4Y2I4I7</accession>
<evidence type="ECO:0000256" key="1">
    <source>
        <dbReference type="SAM" id="MobiDB-lite"/>
    </source>
</evidence>
<organism evidence="2 3">
    <name type="scientific">Araneus ventricosus</name>
    <name type="common">Orbweaver spider</name>
    <name type="synonym">Epeira ventricosa</name>
    <dbReference type="NCBI Taxonomy" id="182803"/>
    <lineage>
        <taxon>Eukaryota</taxon>
        <taxon>Metazoa</taxon>
        <taxon>Ecdysozoa</taxon>
        <taxon>Arthropoda</taxon>
        <taxon>Chelicerata</taxon>
        <taxon>Arachnida</taxon>
        <taxon>Araneae</taxon>
        <taxon>Araneomorphae</taxon>
        <taxon>Entelegynae</taxon>
        <taxon>Araneoidea</taxon>
        <taxon>Araneidae</taxon>
        <taxon>Araneus</taxon>
    </lineage>
</organism>
<name>A0A4Y2I4I7_ARAVE</name>
<reference evidence="2 3" key="1">
    <citation type="journal article" date="2019" name="Sci. Rep.">
        <title>Orb-weaving spider Araneus ventricosus genome elucidates the spidroin gene catalogue.</title>
        <authorList>
            <person name="Kono N."/>
            <person name="Nakamura H."/>
            <person name="Ohtoshi R."/>
            <person name="Moran D.A.P."/>
            <person name="Shinohara A."/>
            <person name="Yoshida Y."/>
            <person name="Fujiwara M."/>
            <person name="Mori M."/>
            <person name="Tomita M."/>
            <person name="Arakawa K."/>
        </authorList>
    </citation>
    <scope>NUCLEOTIDE SEQUENCE [LARGE SCALE GENOMIC DNA]</scope>
</reference>
<dbReference type="AlphaFoldDB" id="A0A4Y2I4I7"/>
<sequence length="121" mass="13592">MDSSTPFPLFSSLRVVGDMNDRSSISHLSPEGPFNDRKSQPFTPARPTVFSLSEQQPAEIRPTGIEVAWPVTASLGVRVLKENISSGRLNFYKEVKKSFNLTLKGLCEEFRGNRGRFAHFF</sequence>
<keyword evidence="3" id="KW-1185">Reference proteome</keyword>
<dbReference type="Proteomes" id="UP000499080">
    <property type="component" value="Unassembled WGS sequence"/>
</dbReference>